<feature type="binding site" evidence="8">
    <location>
        <position position="10"/>
    </location>
    <ligand>
        <name>ATP</name>
        <dbReference type="ChEBI" id="CHEBI:30616"/>
    </ligand>
</feature>
<feature type="binding site" evidence="8">
    <location>
        <position position="149"/>
    </location>
    <ligand>
        <name>substrate</name>
    </ligand>
</feature>
<dbReference type="Pfam" id="PF01472">
    <property type="entry name" value="PUA"/>
    <property type="match status" value="1"/>
</dbReference>
<dbReference type="NCBIfam" id="TIGR01027">
    <property type="entry name" value="proB"/>
    <property type="match status" value="1"/>
</dbReference>
<keyword evidence="4 8" id="KW-0808">Transferase</keyword>
<dbReference type="SUPFAM" id="SSF88697">
    <property type="entry name" value="PUA domain-like"/>
    <property type="match status" value="1"/>
</dbReference>
<dbReference type="SUPFAM" id="SSF53633">
    <property type="entry name" value="Carbamate kinase-like"/>
    <property type="match status" value="1"/>
</dbReference>
<accession>A0A1H1KCD7</accession>
<dbReference type="UniPathway" id="UPA00098">
    <property type="reaction ID" value="UER00359"/>
</dbReference>
<evidence type="ECO:0000256" key="4">
    <source>
        <dbReference type="ARBA" id="ARBA00022679"/>
    </source>
</evidence>
<dbReference type="InterPro" id="IPR011529">
    <property type="entry name" value="Glu_5kinase"/>
</dbReference>
<dbReference type="Pfam" id="PF00696">
    <property type="entry name" value="AA_kinase"/>
    <property type="match status" value="1"/>
</dbReference>
<dbReference type="Proteomes" id="UP000199365">
    <property type="component" value="Unassembled WGS sequence"/>
</dbReference>
<dbReference type="PIRSF" id="PIRSF000729">
    <property type="entry name" value="GK"/>
    <property type="match status" value="1"/>
</dbReference>
<dbReference type="InterPro" id="IPR005715">
    <property type="entry name" value="Glu_5kinase/COase_Synthase"/>
</dbReference>
<keyword evidence="6 8" id="KW-0418">Kinase</keyword>
<dbReference type="STRING" id="157910.SAMN05445850_7058"/>
<evidence type="ECO:0000256" key="1">
    <source>
        <dbReference type="ARBA" id="ARBA00022490"/>
    </source>
</evidence>
<comment type="caution">
    <text evidence="8">Lacks conserved residue(s) required for the propagation of feature annotation.</text>
</comment>
<gene>
    <name evidence="8" type="primary">proB</name>
    <name evidence="10" type="ORF">SAMN05445850_7058</name>
</gene>
<keyword evidence="11" id="KW-1185">Reference proteome</keyword>
<feature type="binding site" evidence="8">
    <location>
        <position position="137"/>
    </location>
    <ligand>
        <name>substrate</name>
    </ligand>
</feature>
<dbReference type="GO" id="GO:0055129">
    <property type="term" value="P:L-proline biosynthetic process"/>
    <property type="evidence" value="ECO:0007669"/>
    <property type="project" value="UniProtKB-UniRule"/>
</dbReference>
<feature type="binding site" evidence="8">
    <location>
        <position position="50"/>
    </location>
    <ligand>
        <name>substrate</name>
    </ligand>
</feature>
<evidence type="ECO:0000313" key="11">
    <source>
        <dbReference type="Proteomes" id="UP000199365"/>
    </source>
</evidence>
<comment type="similarity">
    <text evidence="8">Belongs to the glutamate 5-kinase family.</text>
</comment>
<evidence type="ECO:0000256" key="6">
    <source>
        <dbReference type="ARBA" id="ARBA00022777"/>
    </source>
</evidence>
<evidence type="ECO:0000256" key="5">
    <source>
        <dbReference type="ARBA" id="ARBA00022741"/>
    </source>
</evidence>
<evidence type="ECO:0000256" key="2">
    <source>
        <dbReference type="ARBA" id="ARBA00022605"/>
    </source>
</evidence>
<dbReference type="InterPro" id="IPR036974">
    <property type="entry name" value="PUA_sf"/>
</dbReference>
<dbReference type="SMART" id="SM00359">
    <property type="entry name" value="PUA"/>
    <property type="match status" value="1"/>
</dbReference>
<sequence length="373" mass="40580">MATENRWVVKIGSSLLTNDGRGLDREALARWVDDIAGLQRGGMEIVVVSSGAVAEGMSRLGWRKRPDDLPFLQAAAAVGQMGLMEAYGASFRRSGICAAQVLLTHEDFASRQRYMNVHATLRKLAQMRAIPVINENDTVSTREICFGDNDMLAALVANLTAADRLVILTDQRGLFSHDPRMDPGADLIRQASAEDDSLFDIAGSASKWGRGGMLSKVKAARMFALSGGITTIASGRVEGVLGQIRSGMAVGTELRPGQQRLLKHNQWLAGQSITHGTIVLDAEAARAVAQHGRSIRPDGVLHVRGNFDRDQVIQITDPEERALAKGLSNYSAREMNRMVGPRTSMAHLPRSDQSITELVHHANIVLELYKGRL</sequence>
<dbReference type="GO" id="GO:0004349">
    <property type="term" value="F:glutamate 5-kinase activity"/>
    <property type="evidence" value="ECO:0007669"/>
    <property type="project" value="UniProtKB-UniRule"/>
</dbReference>
<dbReference type="FunFam" id="3.40.1160.10:FF:000006">
    <property type="entry name" value="Glutamate 5-kinase"/>
    <property type="match status" value="1"/>
</dbReference>
<dbReference type="InterPro" id="IPR001057">
    <property type="entry name" value="Glu/AcGlu_kinase"/>
</dbReference>
<dbReference type="PANTHER" id="PTHR43654:SF1">
    <property type="entry name" value="ISOPENTENYL PHOSPHATE KINASE"/>
    <property type="match status" value="1"/>
</dbReference>
<keyword evidence="3 8" id="KW-0641">Proline biosynthesis</keyword>
<dbReference type="Gene3D" id="3.40.1160.10">
    <property type="entry name" value="Acetylglutamate kinase-like"/>
    <property type="match status" value="1"/>
</dbReference>
<dbReference type="HAMAP" id="MF_00456">
    <property type="entry name" value="ProB"/>
    <property type="match status" value="1"/>
</dbReference>
<comment type="catalytic activity">
    <reaction evidence="8">
        <text>L-glutamate + ATP = L-glutamyl 5-phosphate + ADP</text>
        <dbReference type="Rhea" id="RHEA:14877"/>
        <dbReference type="ChEBI" id="CHEBI:29985"/>
        <dbReference type="ChEBI" id="CHEBI:30616"/>
        <dbReference type="ChEBI" id="CHEBI:58274"/>
        <dbReference type="ChEBI" id="CHEBI:456216"/>
        <dbReference type="EC" id="2.7.2.11"/>
    </reaction>
</comment>
<dbReference type="InterPro" id="IPR036393">
    <property type="entry name" value="AceGlu_kinase-like_sf"/>
</dbReference>
<proteinExistence type="inferred from homology"/>
<evidence type="ECO:0000256" key="8">
    <source>
        <dbReference type="HAMAP-Rule" id="MF_00456"/>
    </source>
</evidence>
<dbReference type="InterPro" id="IPR002478">
    <property type="entry name" value="PUA"/>
</dbReference>
<keyword evidence="1 8" id="KW-0963">Cytoplasm</keyword>
<dbReference type="GO" id="GO:0005524">
    <property type="term" value="F:ATP binding"/>
    <property type="evidence" value="ECO:0007669"/>
    <property type="project" value="UniProtKB-KW"/>
</dbReference>
<dbReference type="PROSITE" id="PS50890">
    <property type="entry name" value="PUA"/>
    <property type="match status" value="1"/>
</dbReference>
<comment type="function">
    <text evidence="8">Catalyzes the transfer of a phosphate group to glutamate to form L-glutamate 5-phosphate.</text>
</comment>
<dbReference type="InterPro" id="IPR001048">
    <property type="entry name" value="Asp/Glu/Uridylate_kinase"/>
</dbReference>
<feature type="binding site" evidence="8">
    <location>
        <begin position="169"/>
        <end position="170"/>
    </location>
    <ligand>
        <name>ATP</name>
        <dbReference type="ChEBI" id="CHEBI:30616"/>
    </ligand>
</feature>
<comment type="pathway">
    <text evidence="8">Amino-acid biosynthesis; L-proline biosynthesis; L-glutamate 5-semialdehyde from L-glutamate: step 1/2.</text>
</comment>
<dbReference type="RefSeq" id="WP_090811354.1">
    <property type="nucleotide sequence ID" value="NZ_FNKX01000003.1"/>
</dbReference>
<feature type="domain" description="PUA" evidence="9">
    <location>
        <begin position="276"/>
        <end position="353"/>
    </location>
</feature>
<dbReference type="GO" id="GO:0005829">
    <property type="term" value="C:cytosol"/>
    <property type="evidence" value="ECO:0007669"/>
    <property type="project" value="TreeGrafter"/>
</dbReference>
<organism evidence="10 11">
    <name type="scientific">Paraburkholderia tuberum</name>
    <dbReference type="NCBI Taxonomy" id="157910"/>
    <lineage>
        <taxon>Bacteria</taxon>
        <taxon>Pseudomonadati</taxon>
        <taxon>Pseudomonadota</taxon>
        <taxon>Betaproteobacteria</taxon>
        <taxon>Burkholderiales</taxon>
        <taxon>Burkholderiaceae</taxon>
        <taxon>Paraburkholderia</taxon>
    </lineage>
</organism>
<dbReference type="InterPro" id="IPR041739">
    <property type="entry name" value="G5K_ProB"/>
</dbReference>
<keyword evidence="2 8" id="KW-0028">Amino-acid biosynthesis</keyword>
<dbReference type="InterPro" id="IPR015947">
    <property type="entry name" value="PUA-like_sf"/>
</dbReference>
<comment type="subcellular location">
    <subcellularLocation>
        <location evidence="8">Cytoplasm</location>
    </subcellularLocation>
</comment>
<evidence type="ECO:0000259" key="9">
    <source>
        <dbReference type="SMART" id="SM00359"/>
    </source>
</evidence>
<dbReference type="Gene3D" id="2.30.130.10">
    <property type="entry name" value="PUA domain"/>
    <property type="match status" value="1"/>
</dbReference>
<dbReference type="CDD" id="cd21157">
    <property type="entry name" value="PUA_G5K"/>
    <property type="match status" value="1"/>
</dbReference>
<dbReference type="AlphaFoldDB" id="A0A1H1KCD7"/>
<dbReference type="EMBL" id="FNKX01000003">
    <property type="protein sequence ID" value="SDR59991.1"/>
    <property type="molecule type" value="Genomic_DNA"/>
</dbReference>
<reference evidence="11" key="1">
    <citation type="submission" date="2016-10" db="EMBL/GenBank/DDBJ databases">
        <authorList>
            <person name="Varghese N."/>
            <person name="Submissions S."/>
        </authorList>
    </citation>
    <scope>NUCLEOTIDE SEQUENCE [LARGE SCALE GENOMIC DNA]</scope>
    <source>
        <strain evidence="11">DUS833</strain>
    </source>
</reference>
<evidence type="ECO:0000256" key="3">
    <source>
        <dbReference type="ARBA" id="ARBA00022650"/>
    </source>
</evidence>
<dbReference type="PANTHER" id="PTHR43654">
    <property type="entry name" value="GLUTAMATE 5-KINASE"/>
    <property type="match status" value="1"/>
</dbReference>
<dbReference type="PRINTS" id="PR00474">
    <property type="entry name" value="GLU5KINASE"/>
</dbReference>
<evidence type="ECO:0000256" key="7">
    <source>
        <dbReference type="ARBA" id="ARBA00022840"/>
    </source>
</evidence>
<dbReference type="GO" id="GO:0003723">
    <property type="term" value="F:RNA binding"/>
    <property type="evidence" value="ECO:0007669"/>
    <property type="project" value="InterPro"/>
</dbReference>
<keyword evidence="7 8" id="KW-0067">ATP-binding</keyword>
<protein>
    <recommendedName>
        <fullName evidence="8">Glutamate 5-kinase</fullName>
        <ecNumber evidence="8">2.7.2.11</ecNumber>
    </recommendedName>
    <alternativeName>
        <fullName evidence="8">Gamma-glutamyl kinase</fullName>
        <shortName evidence="8">GK</shortName>
    </alternativeName>
</protein>
<dbReference type="EC" id="2.7.2.11" evidence="8"/>
<keyword evidence="5 8" id="KW-0547">Nucleotide-binding</keyword>
<dbReference type="CDD" id="cd04242">
    <property type="entry name" value="AAK_G5K_ProB"/>
    <property type="match status" value="1"/>
</dbReference>
<evidence type="ECO:0000313" key="10">
    <source>
        <dbReference type="EMBL" id="SDR59991.1"/>
    </source>
</evidence>
<name>A0A1H1KCD7_9BURK</name>